<evidence type="ECO:0000313" key="3">
    <source>
        <dbReference type="Proteomes" id="UP000004121"/>
    </source>
</evidence>
<dbReference type="HOGENOM" id="CLU_2845546_0_0_9"/>
<sequence length="65" mass="8022">MQKNLILYKTQKSRRTKHKKAEEQNTKKVEETEEKRRKKRLAKNQNCLLYSMKTMDILIFCRPFF</sequence>
<name>C2KUS2_9FIRM</name>
<dbReference type="AlphaFoldDB" id="C2KUS2"/>
<evidence type="ECO:0000256" key="1">
    <source>
        <dbReference type="SAM" id="MobiDB-lite"/>
    </source>
</evidence>
<dbReference type="InParanoid" id="C2KUS2"/>
<organism evidence="2 3">
    <name type="scientific">Oribacterium sinus F0268</name>
    <dbReference type="NCBI Taxonomy" id="585501"/>
    <lineage>
        <taxon>Bacteria</taxon>
        <taxon>Bacillati</taxon>
        <taxon>Bacillota</taxon>
        <taxon>Clostridia</taxon>
        <taxon>Lachnospirales</taxon>
        <taxon>Lachnospiraceae</taxon>
        <taxon>Oribacterium</taxon>
    </lineage>
</organism>
<reference evidence="2 3" key="1">
    <citation type="submission" date="2009-04" db="EMBL/GenBank/DDBJ databases">
        <authorList>
            <person name="Qin X."/>
            <person name="Bachman B."/>
            <person name="Battles P."/>
            <person name="Bell A."/>
            <person name="Bess C."/>
            <person name="Bickham C."/>
            <person name="Chaboub L."/>
            <person name="Chen D."/>
            <person name="Coyle M."/>
            <person name="Deiros D.R."/>
            <person name="Dinh H."/>
            <person name="Forbes L."/>
            <person name="Fowler G."/>
            <person name="Francisco L."/>
            <person name="Fu Q."/>
            <person name="Gubbala S."/>
            <person name="Hale W."/>
            <person name="Han Y."/>
            <person name="Hemphill L."/>
            <person name="Highlander S.K."/>
            <person name="Hirani K."/>
            <person name="Hogues M."/>
            <person name="Jackson L."/>
            <person name="Jakkamsetti A."/>
            <person name="Javaid M."/>
            <person name="Jiang H."/>
            <person name="Korchina V."/>
            <person name="Kovar C."/>
            <person name="Lara F."/>
            <person name="Lee S."/>
            <person name="Mata R."/>
            <person name="Mathew T."/>
            <person name="Moen C."/>
            <person name="Morales K."/>
            <person name="Munidasa M."/>
            <person name="Nazareth L."/>
            <person name="Ngo R."/>
            <person name="Nguyen L."/>
            <person name="Okwuonu G."/>
            <person name="Ongeri F."/>
            <person name="Patil S."/>
            <person name="Petrosino J."/>
            <person name="Pham C."/>
            <person name="Pham P."/>
            <person name="Pu L.-L."/>
            <person name="Puazo M."/>
            <person name="Raj R."/>
            <person name="Reid J."/>
            <person name="Rouhana J."/>
            <person name="Saada N."/>
            <person name="Shang Y."/>
            <person name="Simmons D."/>
            <person name="Thornton R."/>
            <person name="Warren J."/>
            <person name="Weissenberger G."/>
            <person name="Zhang J."/>
            <person name="Zhang L."/>
            <person name="Zhou C."/>
            <person name="Zhu D."/>
            <person name="Muzny D."/>
            <person name="Worley K."/>
            <person name="Gibbs R."/>
        </authorList>
    </citation>
    <scope>NUCLEOTIDE SEQUENCE [LARGE SCALE GENOMIC DNA]</scope>
    <source>
        <strain evidence="2 3">F0268</strain>
    </source>
</reference>
<accession>C2KUS2</accession>
<evidence type="ECO:0000313" key="2">
    <source>
        <dbReference type="EMBL" id="EEJ52485.1"/>
    </source>
</evidence>
<proteinExistence type="predicted"/>
<feature type="region of interest" description="Disordered" evidence="1">
    <location>
        <begin position="1"/>
        <end position="37"/>
    </location>
</feature>
<protein>
    <submittedName>
        <fullName evidence="2">Uncharacterized protein</fullName>
    </submittedName>
</protein>
<dbReference type="Proteomes" id="UP000004121">
    <property type="component" value="Unassembled WGS sequence"/>
</dbReference>
<dbReference type="STRING" id="585501.HMPREF6123_0241"/>
<comment type="caution">
    <text evidence="2">The sequence shown here is derived from an EMBL/GenBank/DDBJ whole genome shotgun (WGS) entry which is preliminary data.</text>
</comment>
<gene>
    <name evidence="2" type="ORF">HMPREF6123_0241</name>
</gene>
<dbReference type="EMBL" id="ACKX01000025">
    <property type="protein sequence ID" value="EEJ52485.1"/>
    <property type="molecule type" value="Genomic_DNA"/>
</dbReference>
<keyword evidence="3" id="KW-1185">Reference proteome</keyword>
<feature type="compositionally biased region" description="Basic and acidic residues" evidence="1">
    <location>
        <begin position="20"/>
        <end position="35"/>
    </location>
</feature>